<keyword evidence="1" id="KW-0732">Signal</keyword>
<dbReference type="Proteomes" id="UP000887569">
    <property type="component" value="Unplaced"/>
</dbReference>
<organism evidence="3 4">
    <name type="scientific">Parascaris univalens</name>
    <name type="common">Nematode worm</name>
    <dbReference type="NCBI Taxonomy" id="6257"/>
    <lineage>
        <taxon>Eukaryota</taxon>
        <taxon>Metazoa</taxon>
        <taxon>Ecdysozoa</taxon>
        <taxon>Nematoda</taxon>
        <taxon>Chromadorea</taxon>
        <taxon>Rhabditida</taxon>
        <taxon>Spirurina</taxon>
        <taxon>Ascaridomorpha</taxon>
        <taxon>Ascaridoidea</taxon>
        <taxon>Ascarididae</taxon>
        <taxon>Parascaris</taxon>
    </lineage>
</organism>
<dbReference type="InterPro" id="IPR029415">
    <property type="entry name" value="Lines_C"/>
</dbReference>
<reference evidence="4" key="1">
    <citation type="submission" date="2022-11" db="UniProtKB">
        <authorList>
            <consortium name="WormBaseParasite"/>
        </authorList>
    </citation>
    <scope>IDENTIFICATION</scope>
</reference>
<evidence type="ECO:0000256" key="1">
    <source>
        <dbReference type="SAM" id="SignalP"/>
    </source>
</evidence>
<dbReference type="AlphaFoldDB" id="A0A915AXX0"/>
<keyword evidence="3" id="KW-1185">Reference proteome</keyword>
<sequence length="448" mass="50736">MRGVCSEPMRSVSLFFCCCWLHISCNSKSCHTTSFIPITVNSENVVEGKDCSGLQHFLSHLIVRDISSSLTCDRMKNSESSEEDGSRELIRRLLVWKRRLYDDECTIEKFTNFDDLCDPSLFSLGDSVCRRSLFLVIGKLVQLCWEATNFGRVPLQPIADRFVNRLFPILHRIVDSIEFDSGAVWFGGISGSVQSQRSSSEANNSSIFVSICVQVAALLARTYSSDALSHLLRSLVRFVDSSQRLVNSLIEHDERCLSCAVAIQHLSSSQIEMPMQFDVATLFCAIIYQIAFDHTVIIDWLQSELAAVPFLLRFLSDMSSNLHRYEEAARSITGAEEADEEPQICFDPWPVSENADDTVLTIVQLHGQQEITSSYRFSKTAKTYRVLDTSSLSEARGECSMERIMGCFSRLRNSCERLQRSQLSPYNLRPIISAISRLHLVFRKHVFP</sequence>
<evidence type="ECO:0000259" key="2">
    <source>
        <dbReference type="Pfam" id="PF14695"/>
    </source>
</evidence>
<dbReference type="WBParaSite" id="PgR016_g141_t02">
    <property type="protein sequence ID" value="PgR016_g141_t02"/>
    <property type="gene ID" value="PgR016_g141"/>
</dbReference>
<protein>
    <submittedName>
        <fullName evidence="4">Protein Lines C-terminal domain-containing protein</fullName>
    </submittedName>
</protein>
<proteinExistence type="predicted"/>
<evidence type="ECO:0000313" key="4">
    <source>
        <dbReference type="WBParaSite" id="PgR016_g141_t02"/>
    </source>
</evidence>
<name>A0A915AXX0_PARUN</name>
<feature type="signal peptide" evidence="1">
    <location>
        <begin position="1"/>
        <end position="27"/>
    </location>
</feature>
<evidence type="ECO:0000313" key="3">
    <source>
        <dbReference type="Proteomes" id="UP000887569"/>
    </source>
</evidence>
<dbReference type="Pfam" id="PF14695">
    <property type="entry name" value="LINES_C"/>
    <property type="match status" value="1"/>
</dbReference>
<feature type="domain" description="Protein Lines C-terminal" evidence="2">
    <location>
        <begin position="404"/>
        <end position="431"/>
    </location>
</feature>
<feature type="chain" id="PRO_5037656650" evidence="1">
    <location>
        <begin position="28"/>
        <end position="448"/>
    </location>
</feature>
<accession>A0A915AXX0</accession>